<protein>
    <submittedName>
        <fullName evidence="1">Uncharacterized protein</fullName>
    </submittedName>
</protein>
<gene>
    <name evidence="1" type="ORF">C5167_023468</name>
</gene>
<proteinExistence type="predicted"/>
<dbReference type="Proteomes" id="UP000316621">
    <property type="component" value="Chromosome 5"/>
</dbReference>
<dbReference type="EMBL" id="CM010719">
    <property type="protein sequence ID" value="RZC61711.1"/>
    <property type="molecule type" value="Genomic_DNA"/>
</dbReference>
<dbReference type="Gramene" id="RZC61711">
    <property type="protein sequence ID" value="RZC61711"/>
    <property type="gene ID" value="C5167_023468"/>
</dbReference>
<dbReference type="AlphaFoldDB" id="A0A4Y7JP25"/>
<evidence type="ECO:0000313" key="2">
    <source>
        <dbReference type="Proteomes" id="UP000316621"/>
    </source>
</evidence>
<evidence type="ECO:0000313" key="1">
    <source>
        <dbReference type="EMBL" id="RZC61711.1"/>
    </source>
</evidence>
<keyword evidence="2" id="KW-1185">Reference proteome</keyword>
<organism evidence="1 2">
    <name type="scientific">Papaver somniferum</name>
    <name type="common">Opium poppy</name>
    <dbReference type="NCBI Taxonomy" id="3469"/>
    <lineage>
        <taxon>Eukaryota</taxon>
        <taxon>Viridiplantae</taxon>
        <taxon>Streptophyta</taxon>
        <taxon>Embryophyta</taxon>
        <taxon>Tracheophyta</taxon>
        <taxon>Spermatophyta</taxon>
        <taxon>Magnoliopsida</taxon>
        <taxon>Ranunculales</taxon>
        <taxon>Papaveraceae</taxon>
        <taxon>Papaveroideae</taxon>
        <taxon>Papaver</taxon>
    </lineage>
</organism>
<name>A0A4Y7JP25_PAPSO</name>
<reference evidence="1 2" key="1">
    <citation type="journal article" date="2018" name="Science">
        <title>The opium poppy genome and morphinan production.</title>
        <authorList>
            <person name="Guo L."/>
            <person name="Winzer T."/>
            <person name="Yang X."/>
            <person name="Li Y."/>
            <person name="Ning Z."/>
            <person name="He Z."/>
            <person name="Teodor R."/>
            <person name="Lu Y."/>
            <person name="Bowser T.A."/>
            <person name="Graham I.A."/>
            <person name="Ye K."/>
        </authorList>
    </citation>
    <scope>NUCLEOTIDE SEQUENCE [LARGE SCALE GENOMIC DNA]</scope>
    <source>
        <strain evidence="2">cv. HN1</strain>
        <tissue evidence="1">Leaves</tissue>
    </source>
</reference>
<sequence>MAIPSELYCKWCRKCDMSNKCVVKGLHELFPRRSLNTFNGQELEQMQIFKELVLDRKDIRA</sequence>
<accession>A0A4Y7JP25</accession>